<dbReference type="OrthoDB" id="9814425at2"/>
<dbReference type="Gene3D" id="3.10.450.50">
    <property type="match status" value="1"/>
</dbReference>
<evidence type="ECO:0000313" key="4">
    <source>
        <dbReference type="Proteomes" id="UP000321954"/>
    </source>
</evidence>
<name>A0A5B8YKV7_9FLAO</name>
<proteinExistence type="predicted"/>
<organism evidence="3 4">
    <name type="scientific">Antarcticibacterium arcticum</name>
    <dbReference type="NCBI Taxonomy" id="2585771"/>
    <lineage>
        <taxon>Bacteria</taxon>
        <taxon>Pseudomonadati</taxon>
        <taxon>Bacteroidota</taxon>
        <taxon>Flavobacteriia</taxon>
        <taxon>Flavobacteriales</taxon>
        <taxon>Flavobacteriaceae</taxon>
        <taxon>Antarcticibacterium</taxon>
    </lineage>
</organism>
<accession>A0A5B8YKV7</accession>
<sequence>MKTFNLIPLMAFVFLMGACGEKREPEAPEAVAESPQEFQDPNDAMSSWHNAWNSRDPKQIQGLAASDAVLVLNGREVPADSLAGFYQEAGSVMKDLELRSLKKGSTDHLAYDTGLFTHSYTTDTTKYRGSYTFVWERTDEDNEWKVKAMNISDTRNYQE</sequence>
<dbReference type="RefSeq" id="WP_146836159.1">
    <property type="nucleotide sequence ID" value="NZ_CP042476.1"/>
</dbReference>
<dbReference type="EMBL" id="CP042476">
    <property type="protein sequence ID" value="QED38630.1"/>
    <property type="molecule type" value="Genomic_DNA"/>
</dbReference>
<evidence type="ECO:0000313" key="3">
    <source>
        <dbReference type="EMBL" id="QED38630.1"/>
    </source>
</evidence>
<evidence type="ECO:0000259" key="2">
    <source>
        <dbReference type="Pfam" id="PF14534"/>
    </source>
</evidence>
<keyword evidence="4" id="KW-1185">Reference proteome</keyword>
<protein>
    <submittedName>
        <fullName evidence="3">Nuclear transport factor 2 family protein</fullName>
    </submittedName>
</protein>
<gene>
    <name evidence="3" type="ORF">FK178_13305</name>
</gene>
<feature type="region of interest" description="Disordered" evidence="1">
    <location>
        <begin position="25"/>
        <end position="52"/>
    </location>
</feature>
<dbReference type="Pfam" id="PF14534">
    <property type="entry name" value="DUF4440"/>
    <property type="match status" value="1"/>
</dbReference>
<feature type="domain" description="DUF4440" evidence="2">
    <location>
        <begin position="47"/>
        <end position="146"/>
    </location>
</feature>
<dbReference type="InterPro" id="IPR032710">
    <property type="entry name" value="NTF2-like_dom_sf"/>
</dbReference>
<dbReference type="PROSITE" id="PS51257">
    <property type="entry name" value="PROKAR_LIPOPROTEIN"/>
    <property type="match status" value="1"/>
</dbReference>
<reference evidence="3 4" key="1">
    <citation type="submission" date="2019-08" db="EMBL/GenBank/DDBJ databases">
        <title>Antarcticibacterium arcticum sp. nov., a bacterium isolated from marine sediment of the Canadian Beaufort Sea.</title>
        <authorList>
            <person name="Lee Y.M."/>
            <person name="Baek K."/>
            <person name="Lee D.-H."/>
            <person name="Shin S.C."/>
            <person name="Jin Y.K."/>
            <person name="Park Y."/>
        </authorList>
    </citation>
    <scope>NUCLEOTIDE SEQUENCE [LARGE SCALE GENOMIC DNA]</scope>
    <source>
        <strain evidence="3 4">PAMC 28998</strain>
    </source>
</reference>
<evidence type="ECO:0000256" key="1">
    <source>
        <dbReference type="SAM" id="MobiDB-lite"/>
    </source>
</evidence>
<dbReference type="AlphaFoldDB" id="A0A5B8YKV7"/>
<dbReference type="SUPFAM" id="SSF54427">
    <property type="entry name" value="NTF2-like"/>
    <property type="match status" value="1"/>
</dbReference>
<dbReference type="KEGG" id="anp:FK178_13305"/>
<feature type="compositionally biased region" description="Low complexity" evidence="1">
    <location>
        <begin position="28"/>
        <end position="37"/>
    </location>
</feature>
<dbReference type="Proteomes" id="UP000321954">
    <property type="component" value="Chromosome"/>
</dbReference>
<dbReference type="InterPro" id="IPR027843">
    <property type="entry name" value="DUF4440"/>
</dbReference>